<evidence type="ECO:0000256" key="4">
    <source>
        <dbReference type="ARBA" id="ARBA00022475"/>
    </source>
</evidence>
<dbReference type="InterPro" id="IPR002585">
    <property type="entry name" value="Cyt-d_ubiquinol_oxidase_su_1"/>
</dbReference>
<feature type="transmembrane region" description="Helical" evidence="12">
    <location>
        <begin position="180"/>
        <end position="205"/>
    </location>
</feature>
<feature type="transmembrane region" description="Helical" evidence="12">
    <location>
        <begin position="217"/>
        <end position="237"/>
    </location>
</feature>
<evidence type="ECO:0000256" key="6">
    <source>
        <dbReference type="ARBA" id="ARBA00022692"/>
    </source>
</evidence>
<dbReference type="PANTHER" id="PTHR30365">
    <property type="entry name" value="CYTOCHROME D UBIQUINOL OXIDASE"/>
    <property type="match status" value="1"/>
</dbReference>
<keyword evidence="10 12" id="KW-0408">Iron</keyword>
<organism evidence="13">
    <name type="scientific">Verrucosispora sp. MS100047</name>
    <dbReference type="NCBI Taxonomy" id="1410949"/>
    <lineage>
        <taxon>Bacteria</taxon>
        <taxon>Bacillati</taxon>
        <taxon>Actinomycetota</taxon>
        <taxon>Actinomycetes</taxon>
        <taxon>Micromonosporales</taxon>
        <taxon>Micromonosporaceae</taxon>
        <taxon>Micromonospora</taxon>
    </lineage>
</organism>
<reference evidence="13" key="1">
    <citation type="submission" date="2013-11" db="EMBL/GenBank/DDBJ databases">
        <title>New antitubercular compounds from marine-derived Verrucosispora sp. MS100047.</title>
        <authorList>
            <person name="Huang P."/>
            <person name="Xie F."/>
            <person name="Wang Q."/>
            <person name="Wang J."/>
            <person name="Wang Q."/>
            <person name="Abdel-Mageed W.M."/>
            <person name="Liu M."/>
            <person name="Han J."/>
            <person name="Song F."/>
            <person name="Dai H."/>
            <person name="Liu X."/>
            <person name="Zhang L."/>
        </authorList>
    </citation>
    <scope>NUCLEOTIDE SEQUENCE</scope>
    <source>
        <strain evidence="13">MS100047</strain>
    </source>
</reference>
<evidence type="ECO:0000256" key="3">
    <source>
        <dbReference type="ARBA" id="ARBA00022448"/>
    </source>
</evidence>
<dbReference type="GO" id="GO:0005886">
    <property type="term" value="C:plasma membrane"/>
    <property type="evidence" value="ECO:0007669"/>
    <property type="project" value="UniProtKB-SubCell"/>
</dbReference>
<dbReference type="GO" id="GO:0019646">
    <property type="term" value="P:aerobic electron transport chain"/>
    <property type="evidence" value="ECO:0007669"/>
    <property type="project" value="InterPro"/>
</dbReference>
<feature type="transmembrane region" description="Helical" evidence="12">
    <location>
        <begin position="360"/>
        <end position="387"/>
    </location>
</feature>
<evidence type="ECO:0000256" key="8">
    <source>
        <dbReference type="ARBA" id="ARBA00022982"/>
    </source>
</evidence>
<name>A0A097CT24_9ACTN</name>
<feature type="transmembrane region" description="Helical" evidence="12">
    <location>
        <begin position="127"/>
        <end position="150"/>
    </location>
</feature>
<keyword evidence="4 12" id="KW-1003">Cell membrane</keyword>
<dbReference type="GO" id="GO:0020037">
    <property type="term" value="F:heme binding"/>
    <property type="evidence" value="ECO:0007669"/>
    <property type="project" value="TreeGrafter"/>
</dbReference>
<keyword evidence="11 12" id="KW-0472">Membrane</keyword>
<dbReference type="EMBL" id="KF826690">
    <property type="protein sequence ID" value="AIS85801.1"/>
    <property type="molecule type" value="Genomic_DNA"/>
</dbReference>
<accession>A0A097CT24</accession>
<feature type="transmembrane region" description="Helical" evidence="12">
    <location>
        <begin position="91"/>
        <end position="115"/>
    </location>
</feature>
<evidence type="ECO:0000256" key="7">
    <source>
        <dbReference type="ARBA" id="ARBA00022723"/>
    </source>
</evidence>
<evidence type="ECO:0000256" key="10">
    <source>
        <dbReference type="ARBA" id="ARBA00023004"/>
    </source>
</evidence>
<keyword evidence="3 12" id="KW-0813">Transport</keyword>
<comment type="similarity">
    <text evidence="2 12">Belongs to the cytochrome ubiquinol oxidase subunit 1 family.</text>
</comment>
<keyword evidence="7 12" id="KW-0479">Metal-binding</keyword>
<feature type="transmembrane region" description="Helical" evidence="12">
    <location>
        <begin position="289"/>
        <end position="308"/>
    </location>
</feature>
<dbReference type="GO" id="GO:0016682">
    <property type="term" value="F:oxidoreductase activity, acting on diphenols and related substances as donors, oxygen as acceptor"/>
    <property type="evidence" value="ECO:0007669"/>
    <property type="project" value="TreeGrafter"/>
</dbReference>
<keyword evidence="8 12" id="KW-0249">Electron transport</keyword>
<gene>
    <name evidence="13" type="ORF">VASRM7_559</name>
</gene>
<feature type="transmembrane region" description="Helical" evidence="12">
    <location>
        <begin position="53"/>
        <end position="71"/>
    </location>
</feature>
<proteinExistence type="inferred from homology"/>
<feature type="transmembrane region" description="Helical" evidence="12">
    <location>
        <begin position="20"/>
        <end position="41"/>
    </location>
</feature>
<evidence type="ECO:0000256" key="9">
    <source>
        <dbReference type="ARBA" id="ARBA00022989"/>
    </source>
</evidence>
<evidence type="ECO:0000256" key="11">
    <source>
        <dbReference type="ARBA" id="ARBA00023136"/>
    </source>
</evidence>
<evidence type="ECO:0000256" key="12">
    <source>
        <dbReference type="PIRNR" id="PIRNR006446"/>
    </source>
</evidence>
<evidence type="ECO:0000256" key="2">
    <source>
        <dbReference type="ARBA" id="ARBA00009819"/>
    </source>
</evidence>
<dbReference type="GO" id="GO:0009055">
    <property type="term" value="F:electron transfer activity"/>
    <property type="evidence" value="ECO:0007669"/>
    <property type="project" value="UniProtKB-UniRule"/>
</dbReference>
<evidence type="ECO:0000256" key="1">
    <source>
        <dbReference type="ARBA" id="ARBA00004651"/>
    </source>
</evidence>
<dbReference type="PIRSF" id="PIRSF006446">
    <property type="entry name" value="Cyt_quinol_oxidase_1"/>
    <property type="match status" value="1"/>
</dbReference>
<protein>
    <submittedName>
        <fullName evidence="13">Cytochrome d ubiquinol oxidase subunit I</fullName>
    </submittedName>
</protein>
<keyword evidence="5 12" id="KW-0349">Heme</keyword>
<evidence type="ECO:0000256" key="5">
    <source>
        <dbReference type="ARBA" id="ARBA00022617"/>
    </source>
</evidence>
<feature type="transmembrane region" description="Helical" evidence="12">
    <location>
        <begin position="320"/>
        <end position="340"/>
    </location>
</feature>
<dbReference type="Pfam" id="PF01654">
    <property type="entry name" value="Cyt_bd_oxida_I"/>
    <property type="match status" value="2"/>
</dbReference>
<comment type="subcellular location">
    <subcellularLocation>
        <location evidence="1">Cell membrane</location>
        <topology evidence="1">Multi-pass membrane protein</topology>
    </subcellularLocation>
</comment>
<dbReference type="AlphaFoldDB" id="A0A097CT24"/>
<keyword evidence="6 12" id="KW-0812">Transmembrane</keyword>
<dbReference type="GO" id="GO:0046872">
    <property type="term" value="F:metal ion binding"/>
    <property type="evidence" value="ECO:0007669"/>
    <property type="project" value="UniProtKB-UniRule"/>
</dbReference>
<dbReference type="GO" id="GO:0070069">
    <property type="term" value="C:cytochrome complex"/>
    <property type="evidence" value="ECO:0007669"/>
    <property type="project" value="UniProtKB-UniRule"/>
</dbReference>
<keyword evidence="9 12" id="KW-1133">Transmembrane helix</keyword>
<sequence length="425" mass="46472">MDAVEISRLQFAVTGSVHYLFVTLSLGLVLFVVAFQTLWTIRKNPAYERMTKFWGRLYVINYGAGIIGGLVMEFQFGLNWSGLVHATGNVFGGLIAIETLVAFFIEATFLGMWIFGWGRIPRVLHLGLIWVVAATAYVSAYWILAANAFLQHPVGYEMRDGVAFLTDFSALLGNPNLVDALLHVVSAAVVTGALFVAGVSAWQFLRRTPDVAEFRRSLRFAVVALPLGVYPAIHFGFLQEVVIEQSQPAKLAAIYADPERSLRVQRELAAQFGPGDWIPPDWVSVPYQIMMQTTFGLALVSITLLVLLTRDWLVRLRVPLYLLVGLIPVPFVLVVCGWLVREVGRQPWAVYGLLSTTDAASPLSTGAAAASFAGFSVLLGGLVLLNVTLLWRFARRGIEDDALGMPLGAALGPSTSDDDTLLVGR</sequence>
<evidence type="ECO:0000313" key="13">
    <source>
        <dbReference type="EMBL" id="AIS85801.1"/>
    </source>
</evidence>
<dbReference type="PANTHER" id="PTHR30365:SF15">
    <property type="entry name" value="CYTOCHROME BD UBIQUINOL OXIDASE SUBUNIT 1"/>
    <property type="match status" value="1"/>
</dbReference>